<organism evidence="1">
    <name type="scientific">Lyngbya confervoides BDU141951</name>
    <dbReference type="NCBI Taxonomy" id="1574623"/>
    <lineage>
        <taxon>Bacteria</taxon>
        <taxon>Bacillati</taxon>
        <taxon>Cyanobacteriota</taxon>
        <taxon>Cyanophyceae</taxon>
        <taxon>Oscillatoriophycideae</taxon>
        <taxon>Oscillatoriales</taxon>
        <taxon>Microcoleaceae</taxon>
        <taxon>Lyngbya</taxon>
    </lineage>
</organism>
<comment type="caution">
    <text evidence="1">The sequence shown here is derived from an EMBL/GenBank/DDBJ whole genome shotgun (WGS) entry which is preliminary data.</text>
</comment>
<dbReference type="Gene3D" id="3.40.50.10140">
    <property type="entry name" value="Toll/interleukin-1 receptor homology (TIR) domain"/>
    <property type="match status" value="1"/>
</dbReference>
<reference evidence="1" key="3">
    <citation type="submission" date="2020-02" db="EMBL/GenBank/DDBJ databases">
        <authorList>
            <person name="Sarangi A.N."/>
            <person name="Ghosh S."/>
            <person name="Mukherjee M."/>
            <person name="Tripathy S."/>
        </authorList>
    </citation>
    <scope>NUCLEOTIDE SEQUENCE</scope>
    <source>
        <strain evidence="1">BDU141951</strain>
    </source>
</reference>
<gene>
    <name evidence="1" type="ORF">QQ91_015865</name>
</gene>
<dbReference type="InterPro" id="IPR000157">
    <property type="entry name" value="TIR_dom"/>
</dbReference>
<dbReference type="InterPro" id="IPR035897">
    <property type="entry name" value="Toll_tir_struct_dom_sf"/>
</dbReference>
<dbReference type="EMBL" id="JTHE02000003">
    <property type="protein sequence ID" value="NEV68589.1"/>
    <property type="molecule type" value="Genomic_DNA"/>
</dbReference>
<dbReference type="SUPFAM" id="SSF52200">
    <property type="entry name" value="Toll/Interleukin receptor TIR domain"/>
    <property type="match status" value="1"/>
</dbReference>
<dbReference type="PROSITE" id="PS50104">
    <property type="entry name" value="TIR"/>
    <property type="match status" value="1"/>
</dbReference>
<reference evidence="1" key="2">
    <citation type="journal article" date="2015" name="Genome Announc.">
        <title>Draft Genome Sequence of Filamentous Marine Cyanobacterium Lyngbya confervoides Strain BDU141951.</title>
        <authorList>
            <person name="Chandrababunaidu M.M."/>
            <person name="Sen D."/>
            <person name="Tripathy S."/>
        </authorList>
    </citation>
    <scope>NUCLEOTIDE SEQUENCE</scope>
    <source>
        <strain evidence="1">BDU141951</strain>
    </source>
</reference>
<reference evidence="1" key="1">
    <citation type="submission" date="2014-11" db="EMBL/GenBank/DDBJ databases">
        <authorList>
            <person name="Malar M.C."/>
            <person name="Sen D."/>
            <person name="Tripathy S."/>
        </authorList>
    </citation>
    <scope>NUCLEOTIDE SEQUENCE</scope>
    <source>
        <strain evidence="1">BDU141951</strain>
    </source>
</reference>
<sequence length="227" mass="26598">MNFAFISYSREDEAYVNKLTKALREHGIEFWIDLKASYGGSWSPEIQQQIEDCSVFILVMSPSSRQADWVKAELIWARQRKKTIFPISLQGEQWFEVAYVSAHMVAEDELPPLRFFKEIKREISKQSGASTKRKNVKSRKKIYFYVGLATLIILFTGDLWMPATWKKMICNFQGGLWVSKGYFNSGFYLDDRRVGIRSQDCHCDYSDYPSFEDSFRNDLEVDPRNCR</sequence>
<keyword evidence="1" id="KW-0675">Receptor</keyword>
<dbReference type="SMART" id="SM00255">
    <property type="entry name" value="TIR"/>
    <property type="match status" value="1"/>
</dbReference>
<dbReference type="Pfam" id="PF13676">
    <property type="entry name" value="TIR_2"/>
    <property type="match status" value="1"/>
</dbReference>
<proteinExistence type="predicted"/>
<accession>A0A0C1Y824</accession>
<dbReference type="GO" id="GO:0007165">
    <property type="term" value="P:signal transduction"/>
    <property type="evidence" value="ECO:0007669"/>
    <property type="project" value="InterPro"/>
</dbReference>
<protein>
    <submittedName>
        <fullName evidence="1">Toll/interleukin-1 receptor domain-containing protein</fullName>
    </submittedName>
</protein>
<name>A0A0C1Y824_9CYAN</name>
<evidence type="ECO:0000313" key="1">
    <source>
        <dbReference type="EMBL" id="NEV68589.1"/>
    </source>
</evidence>
<dbReference type="AlphaFoldDB" id="A0A0C1Y824"/>